<dbReference type="AlphaFoldDB" id="A0A7S3BH20"/>
<dbReference type="EMBL" id="HBHY01008185">
    <property type="protein sequence ID" value="CAE0135077.1"/>
    <property type="molecule type" value="Transcribed_RNA"/>
</dbReference>
<evidence type="ECO:0000256" key="1">
    <source>
        <dbReference type="SAM" id="MobiDB-lite"/>
    </source>
</evidence>
<keyword evidence="2" id="KW-0472">Membrane</keyword>
<reference evidence="3" key="1">
    <citation type="submission" date="2021-01" db="EMBL/GenBank/DDBJ databases">
        <authorList>
            <person name="Corre E."/>
            <person name="Pelletier E."/>
            <person name="Niang G."/>
            <person name="Scheremetjew M."/>
            <person name="Finn R."/>
            <person name="Kale V."/>
            <person name="Holt S."/>
            <person name="Cochrane G."/>
            <person name="Meng A."/>
            <person name="Brown T."/>
            <person name="Cohen L."/>
        </authorList>
    </citation>
    <scope>NUCLEOTIDE SEQUENCE</scope>
    <source>
        <strain evidence="3">RCC927</strain>
    </source>
</reference>
<keyword evidence="2" id="KW-1133">Transmembrane helix</keyword>
<feature type="transmembrane region" description="Helical" evidence="2">
    <location>
        <begin position="128"/>
        <end position="149"/>
    </location>
</feature>
<evidence type="ECO:0000313" key="3">
    <source>
        <dbReference type="EMBL" id="CAE0135077.1"/>
    </source>
</evidence>
<sequence>MAAFLRWRVGSAVRAREAREALEPQLKRARVAQLEGGADAAAEVGRIAARIAQLQAEEDAKRTVLDFAGVTLRFITPRPLGSPVAELDSSRESSSRPAGGDRGSLVPSKEEGRKGNPDAGADEVGWPLSVRLLIALTFLLTVPLLGLLASDPMQGGRIG</sequence>
<gene>
    <name evidence="3" type="ORF">PSIN1315_LOCUS5261</name>
</gene>
<evidence type="ECO:0000256" key="2">
    <source>
        <dbReference type="SAM" id="Phobius"/>
    </source>
</evidence>
<name>A0A7S3BH20_9VIRI</name>
<feature type="region of interest" description="Disordered" evidence="1">
    <location>
        <begin position="78"/>
        <end position="121"/>
    </location>
</feature>
<protein>
    <submittedName>
        <fullName evidence="3">Uncharacterized protein</fullName>
    </submittedName>
</protein>
<proteinExistence type="predicted"/>
<accession>A0A7S3BH20</accession>
<keyword evidence="2" id="KW-0812">Transmembrane</keyword>
<organism evidence="3">
    <name type="scientific">Prasinoderma singulare</name>
    <dbReference type="NCBI Taxonomy" id="676789"/>
    <lineage>
        <taxon>Eukaryota</taxon>
        <taxon>Viridiplantae</taxon>
        <taxon>Prasinodermophyta</taxon>
        <taxon>Prasinodermophyceae</taxon>
        <taxon>Prasinodermales</taxon>
        <taxon>Prasinodermaceae</taxon>
        <taxon>Prasinoderma</taxon>
    </lineage>
</organism>